<sequence length="167" mass="19031">MRTLCALSLIAFMGITLISTKPLDESIKPKVLRPLNQADLDKMIKNLQLLEKLANETYYSPDPTKKETYLTQDQKAEETKGPTGEETEEPSGEETHSPTGEETKSQTGEDGEFFEDEEEEDEATVDKPTDVIPVNFLKYPEHEADFKSYPRFAILRNGYVHHMNLDF</sequence>
<feature type="chain" id="PRO_5004245615" evidence="2">
    <location>
        <begin position="21"/>
        <end position="167"/>
    </location>
</feature>
<evidence type="ECO:0000313" key="3">
    <source>
        <dbReference type="EMBL" id="AAY54681.1"/>
    </source>
</evidence>
<evidence type="ECO:0000256" key="1">
    <source>
        <dbReference type="SAM" id="MobiDB-lite"/>
    </source>
</evidence>
<protein>
    <submittedName>
        <fullName evidence="3">IP04767p</fullName>
    </submittedName>
</protein>
<accession>Q4V6P1</accession>
<feature type="region of interest" description="Disordered" evidence="1">
    <location>
        <begin position="60"/>
        <end position="129"/>
    </location>
</feature>
<organism evidence="3">
    <name type="scientific">Drosophila melanogaster</name>
    <name type="common">Fruit fly</name>
    <dbReference type="NCBI Taxonomy" id="7227"/>
    <lineage>
        <taxon>Eukaryota</taxon>
        <taxon>Metazoa</taxon>
        <taxon>Ecdysozoa</taxon>
        <taxon>Arthropoda</taxon>
        <taxon>Hexapoda</taxon>
        <taxon>Insecta</taxon>
        <taxon>Pterygota</taxon>
        <taxon>Neoptera</taxon>
        <taxon>Endopterygota</taxon>
        <taxon>Diptera</taxon>
        <taxon>Brachycera</taxon>
        <taxon>Muscomorpha</taxon>
        <taxon>Ephydroidea</taxon>
        <taxon>Drosophilidae</taxon>
        <taxon>Drosophila</taxon>
        <taxon>Sophophora</taxon>
    </lineage>
</organism>
<dbReference type="OrthoDB" id="7865835at2759"/>
<feature type="compositionally biased region" description="Acidic residues" evidence="1">
    <location>
        <begin position="109"/>
        <end position="123"/>
    </location>
</feature>
<reference evidence="3" key="1">
    <citation type="submission" date="2005-05" db="EMBL/GenBank/DDBJ databases">
        <authorList>
            <person name="Stapleton M."/>
            <person name="Carlson J."/>
            <person name="Chavez C."/>
            <person name="Frise E."/>
            <person name="George R."/>
            <person name="Pacleb J."/>
            <person name="Park S."/>
            <person name="Wan K."/>
            <person name="Yu C."/>
            <person name="Celniker S."/>
        </authorList>
    </citation>
    <scope>NUCLEOTIDE SEQUENCE</scope>
</reference>
<feature type="signal peptide" evidence="2">
    <location>
        <begin position="1"/>
        <end position="20"/>
    </location>
</feature>
<name>Q4V6P1_DROME</name>
<dbReference type="EMBL" id="BT022265">
    <property type="protein sequence ID" value="AAY54681.1"/>
    <property type="molecule type" value="mRNA"/>
</dbReference>
<keyword evidence="2" id="KW-0732">Signal</keyword>
<proteinExistence type="evidence at transcript level"/>
<dbReference type="VEuPathDB" id="VectorBase:FBgn0036466"/>
<dbReference type="AlphaFoldDB" id="Q4V6P1"/>
<feature type="compositionally biased region" description="Basic and acidic residues" evidence="1">
    <location>
        <begin position="93"/>
        <end position="104"/>
    </location>
</feature>
<feature type="compositionally biased region" description="Basic and acidic residues" evidence="1">
    <location>
        <begin position="63"/>
        <end position="80"/>
    </location>
</feature>
<gene>
    <name evidence="3" type="primary">CG18581</name>
</gene>
<evidence type="ECO:0000256" key="2">
    <source>
        <dbReference type="SAM" id="SignalP"/>
    </source>
</evidence>
<dbReference type="ExpressionAtlas" id="Q4V6P1">
    <property type="expression patterns" value="baseline and differential"/>
</dbReference>
<dbReference type="HOGENOM" id="CLU_1679795_0_0_1"/>